<dbReference type="InterPro" id="IPR013320">
    <property type="entry name" value="ConA-like_dom_sf"/>
</dbReference>
<evidence type="ECO:0000313" key="6">
    <source>
        <dbReference type="EMBL" id="KAJ1185362.1"/>
    </source>
</evidence>
<evidence type="ECO:0000256" key="1">
    <source>
        <dbReference type="ARBA" id="ARBA00022734"/>
    </source>
</evidence>
<evidence type="ECO:0000313" key="7">
    <source>
        <dbReference type="Proteomes" id="UP001066276"/>
    </source>
</evidence>
<dbReference type="SMART" id="SM00276">
    <property type="entry name" value="GLECT"/>
    <property type="match status" value="2"/>
</dbReference>
<keyword evidence="7" id="KW-1185">Reference proteome</keyword>
<dbReference type="FunFam" id="2.60.120.200:FF:000023">
    <property type="entry name" value="Galectin"/>
    <property type="match status" value="1"/>
</dbReference>
<dbReference type="InterPro" id="IPR001079">
    <property type="entry name" value="Galectin_CRD"/>
</dbReference>
<dbReference type="Pfam" id="PF00337">
    <property type="entry name" value="Gal-bind_lectin"/>
    <property type="match status" value="2"/>
</dbReference>
<feature type="domain" description="Galectin" evidence="5">
    <location>
        <begin position="98"/>
        <end position="230"/>
    </location>
</feature>
<sequence>MSLPRDPLSGSPSTLVELYQYRVMSASPGRPCPASLSPIHPQTRPGGGAEESRSVSAVYKREPVLRPGTSSQHLTEHPGIKMQVGHPQNQFYKPSVPFTQGISGSLSDGTVVVISGTVNHHGDKFAVNLQCDQCPSAENIALHFNPRFSEGGVVVCNTKERQQWGKEERKHEMPFHKGQRFEIRILVNHHCYMVSVNGNHFLEYKHRIPLHRVNTLHINGNVELENVSFQGPGGFPPSCPPGGSFNPFPNPQFPPHGQQYPVPYHSHIHGGCHPSKTITISGAVPHHAQRFHVNLKFHGGTAFHLNPRFNESTIVRNSYLNNQWGSEERGGAMPFCKGQSFMLVISCEHHCFSVTVNGQHLFNYNHRVPHFQQIDQLEVEGDVVLQHVQA</sequence>
<dbReference type="PANTHER" id="PTHR11346:SF80">
    <property type="entry name" value="GALECTIN-9C"/>
    <property type="match status" value="1"/>
</dbReference>
<proteinExistence type="predicted"/>
<dbReference type="GO" id="GO:0016936">
    <property type="term" value="F:galactoside binding"/>
    <property type="evidence" value="ECO:0007669"/>
    <property type="project" value="TreeGrafter"/>
</dbReference>
<organism evidence="6 7">
    <name type="scientific">Pleurodeles waltl</name>
    <name type="common">Iberian ribbed newt</name>
    <dbReference type="NCBI Taxonomy" id="8319"/>
    <lineage>
        <taxon>Eukaryota</taxon>
        <taxon>Metazoa</taxon>
        <taxon>Chordata</taxon>
        <taxon>Craniata</taxon>
        <taxon>Vertebrata</taxon>
        <taxon>Euteleostomi</taxon>
        <taxon>Amphibia</taxon>
        <taxon>Batrachia</taxon>
        <taxon>Caudata</taxon>
        <taxon>Salamandroidea</taxon>
        <taxon>Salamandridae</taxon>
        <taxon>Pleurodelinae</taxon>
        <taxon>Pleurodeles</taxon>
    </lineage>
</organism>
<evidence type="ECO:0000256" key="3">
    <source>
        <dbReference type="RuleBase" id="RU102079"/>
    </source>
</evidence>
<keyword evidence="1 3" id="KW-0430">Lectin</keyword>
<evidence type="ECO:0000256" key="2">
    <source>
        <dbReference type="ARBA" id="ARBA00022737"/>
    </source>
</evidence>
<dbReference type="PROSITE" id="PS51304">
    <property type="entry name" value="GALECTIN"/>
    <property type="match status" value="2"/>
</dbReference>
<gene>
    <name evidence="6" type="ORF">NDU88_002155</name>
</gene>
<dbReference type="EMBL" id="JANPWB010000005">
    <property type="protein sequence ID" value="KAJ1185362.1"/>
    <property type="molecule type" value="Genomic_DNA"/>
</dbReference>
<dbReference type="GO" id="GO:0010628">
    <property type="term" value="P:positive regulation of gene expression"/>
    <property type="evidence" value="ECO:0007669"/>
    <property type="project" value="TreeGrafter"/>
</dbReference>
<dbReference type="GO" id="GO:0032689">
    <property type="term" value="P:negative regulation of type II interferon production"/>
    <property type="evidence" value="ECO:0007669"/>
    <property type="project" value="TreeGrafter"/>
</dbReference>
<protein>
    <recommendedName>
        <fullName evidence="3">Galectin</fullName>
    </recommendedName>
</protein>
<keyword evidence="2" id="KW-0677">Repeat</keyword>
<feature type="domain" description="Galectin" evidence="5">
    <location>
        <begin position="264"/>
        <end position="390"/>
    </location>
</feature>
<dbReference type="GO" id="GO:2000562">
    <property type="term" value="P:negative regulation of CD4-positive, alpha-beta T cell proliferation"/>
    <property type="evidence" value="ECO:0007669"/>
    <property type="project" value="TreeGrafter"/>
</dbReference>
<evidence type="ECO:0000259" key="5">
    <source>
        <dbReference type="PROSITE" id="PS51304"/>
    </source>
</evidence>
<dbReference type="CDD" id="cd00070">
    <property type="entry name" value="GLECT"/>
    <property type="match status" value="2"/>
</dbReference>
<dbReference type="InterPro" id="IPR044156">
    <property type="entry name" value="Galectin-like"/>
</dbReference>
<reference evidence="6" key="1">
    <citation type="journal article" date="2022" name="bioRxiv">
        <title>Sequencing and chromosome-scale assembly of the giantPleurodeles waltlgenome.</title>
        <authorList>
            <person name="Brown T."/>
            <person name="Elewa A."/>
            <person name="Iarovenko S."/>
            <person name="Subramanian E."/>
            <person name="Araus A.J."/>
            <person name="Petzold A."/>
            <person name="Susuki M."/>
            <person name="Suzuki K.-i.T."/>
            <person name="Hayashi T."/>
            <person name="Toyoda A."/>
            <person name="Oliveira C."/>
            <person name="Osipova E."/>
            <person name="Leigh N.D."/>
            <person name="Simon A."/>
            <person name="Yun M.H."/>
        </authorList>
    </citation>
    <scope>NUCLEOTIDE SEQUENCE</scope>
    <source>
        <strain evidence="6">20211129_DDA</strain>
        <tissue evidence="6">Liver</tissue>
    </source>
</reference>
<dbReference type="SUPFAM" id="SSF49899">
    <property type="entry name" value="Concanavalin A-like lectins/glucanases"/>
    <property type="match status" value="2"/>
</dbReference>
<dbReference type="SMART" id="SM00908">
    <property type="entry name" value="Gal-bind_lectin"/>
    <property type="match status" value="2"/>
</dbReference>
<dbReference type="Gene3D" id="2.60.120.200">
    <property type="match status" value="2"/>
</dbReference>
<comment type="caution">
    <text evidence="6">The sequence shown here is derived from an EMBL/GenBank/DDBJ whole genome shotgun (WGS) entry which is preliminary data.</text>
</comment>
<dbReference type="AlphaFoldDB" id="A0AAV7U8G8"/>
<dbReference type="PANTHER" id="PTHR11346">
    <property type="entry name" value="GALECTIN"/>
    <property type="match status" value="1"/>
</dbReference>
<name>A0AAV7U8G8_PLEWA</name>
<dbReference type="Proteomes" id="UP001066276">
    <property type="component" value="Chromosome 3_1"/>
</dbReference>
<dbReference type="GO" id="GO:0005634">
    <property type="term" value="C:nucleus"/>
    <property type="evidence" value="ECO:0007669"/>
    <property type="project" value="TreeGrafter"/>
</dbReference>
<evidence type="ECO:0000256" key="4">
    <source>
        <dbReference type="SAM" id="MobiDB-lite"/>
    </source>
</evidence>
<dbReference type="FunFam" id="2.60.120.200:FF:000078">
    <property type="entry name" value="Galectin"/>
    <property type="match status" value="1"/>
</dbReference>
<dbReference type="GO" id="GO:0030246">
    <property type="term" value="F:carbohydrate binding"/>
    <property type="evidence" value="ECO:0007669"/>
    <property type="project" value="UniProtKB-UniRule"/>
</dbReference>
<accession>A0AAV7U8G8</accession>
<dbReference type="GO" id="GO:0005829">
    <property type="term" value="C:cytosol"/>
    <property type="evidence" value="ECO:0007669"/>
    <property type="project" value="TreeGrafter"/>
</dbReference>
<feature type="region of interest" description="Disordered" evidence="4">
    <location>
        <begin position="30"/>
        <end position="55"/>
    </location>
</feature>